<organism evidence="2 3">
    <name type="scientific">Roseimicrobium gellanilyticum</name>
    <dbReference type="NCBI Taxonomy" id="748857"/>
    <lineage>
        <taxon>Bacteria</taxon>
        <taxon>Pseudomonadati</taxon>
        <taxon>Verrucomicrobiota</taxon>
        <taxon>Verrucomicrobiia</taxon>
        <taxon>Verrucomicrobiales</taxon>
        <taxon>Verrucomicrobiaceae</taxon>
        <taxon>Roseimicrobium</taxon>
    </lineage>
</organism>
<keyword evidence="3" id="KW-1185">Reference proteome</keyword>
<name>A0A366H1Q8_9BACT</name>
<feature type="region of interest" description="Disordered" evidence="1">
    <location>
        <begin position="501"/>
        <end position="522"/>
    </location>
</feature>
<evidence type="ECO:0000313" key="3">
    <source>
        <dbReference type="Proteomes" id="UP000253426"/>
    </source>
</evidence>
<dbReference type="Proteomes" id="UP000253426">
    <property type="component" value="Unassembled WGS sequence"/>
</dbReference>
<reference evidence="2 3" key="1">
    <citation type="submission" date="2018-06" db="EMBL/GenBank/DDBJ databases">
        <title>Genomic Encyclopedia of Type Strains, Phase IV (KMG-IV): sequencing the most valuable type-strain genomes for metagenomic binning, comparative biology and taxonomic classification.</title>
        <authorList>
            <person name="Goeker M."/>
        </authorList>
    </citation>
    <scope>NUCLEOTIDE SEQUENCE [LARGE SCALE GENOMIC DNA]</scope>
    <source>
        <strain evidence="2 3">DSM 25532</strain>
    </source>
</reference>
<evidence type="ECO:0000256" key="1">
    <source>
        <dbReference type="SAM" id="MobiDB-lite"/>
    </source>
</evidence>
<evidence type="ECO:0008006" key="4">
    <source>
        <dbReference type="Google" id="ProtNLM"/>
    </source>
</evidence>
<dbReference type="RefSeq" id="WP_113962215.1">
    <property type="nucleotide sequence ID" value="NZ_QNRR01000020.1"/>
</dbReference>
<sequence length="522" mass="57932">MDSLLEELSKGNGQCLEAFGGLPPLEPVASHSDPTKQEAEHWLLRNAPADNFAKALNIVPEPLKVLTVDAASRWKLRPESIMVVLLHVLAGIAGAKHRLRRAHLGISCPFNLIVCGEAPTSHNWIEFFAEPWLGHLRGRLRMHQAFGAAHFMNELKSMDSQSSFLFGSALDKNKQLVRTQLTLAPCAMERSPLPDKLLEALKHSWGRTVVSLNGGIDPMQELHSASRKQVVELSRLLQMSWKDMDLPAKGPIPCRGVIHLLWRSEITAARRVIWGPQSPWKAASPPVLVVTEGASPAYLVPLDAEVYGEWAKLCRRLVDSTESGHDAVVWSLSPEADALAAGFCVDLATNASKLAPLRPQQFAWFHELVIRLAMLLSITGKNENSVPGVDAIVSSEAMDAACILGRWLAREHYDCLKWLRLGPDDDGRTIFDETYDIDSIDNFQLEMAIMDRLGDKGPMTRRELSRTFHEMTSRTRDRAISGLMRNGFVIEMPDGRVKLRPLPTDMPDGWGAPGPFPTDEIP</sequence>
<gene>
    <name evidence="2" type="ORF">DES53_12035</name>
</gene>
<protein>
    <recommendedName>
        <fullName evidence="4">DUF3987 domain-containing protein</fullName>
    </recommendedName>
</protein>
<evidence type="ECO:0000313" key="2">
    <source>
        <dbReference type="EMBL" id="RBP35667.1"/>
    </source>
</evidence>
<accession>A0A366H1Q8</accession>
<proteinExistence type="predicted"/>
<dbReference type="AlphaFoldDB" id="A0A366H1Q8"/>
<dbReference type="EMBL" id="QNRR01000020">
    <property type="protein sequence ID" value="RBP35667.1"/>
    <property type="molecule type" value="Genomic_DNA"/>
</dbReference>
<dbReference type="OrthoDB" id="9833509at2"/>
<comment type="caution">
    <text evidence="2">The sequence shown here is derived from an EMBL/GenBank/DDBJ whole genome shotgun (WGS) entry which is preliminary data.</text>
</comment>